<keyword evidence="4" id="KW-0032">Aminotransferase</keyword>
<dbReference type="InterPro" id="IPR005814">
    <property type="entry name" value="Aminotrans_3"/>
</dbReference>
<dbReference type="InterPro" id="IPR015424">
    <property type="entry name" value="PyrdxlP-dep_Trfase"/>
</dbReference>
<keyword evidence="4" id="KW-0808">Transferase</keyword>
<dbReference type="PIRSF" id="PIRSF000521">
    <property type="entry name" value="Transaminase_4ab_Lys_Orn"/>
    <property type="match status" value="1"/>
</dbReference>
<organism evidence="4 5">
    <name type="scientific">Conexibacter woesei (strain DSM 14684 / CCUG 47730 / CIP 108061 / JCM 11494 / NBRC 100937 / ID131577)</name>
    <dbReference type="NCBI Taxonomy" id="469383"/>
    <lineage>
        <taxon>Bacteria</taxon>
        <taxon>Bacillati</taxon>
        <taxon>Actinomycetota</taxon>
        <taxon>Thermoleophilia</taxon>
        <taxon>Solirubrobacterales</taxon>
        <taxon>Conexibacteraceae</taxon>
        <taxon>Conexibacter</taxon>
    </lineage>
</organism>
<reference evidence="5" key="2">
    <citation type="submission" date="2010-01" db="EMBL/GenBank/DDBJ databases">
        <title>The complete genome of Conexibacter woesei DSM 14684.</title>
        <authorList>
            <consortium name="US DOE Joint Genome Institute (JGI-PGF)"/>
            <person name="Lucas S."/>
            <person name="Copeland A."/>
            <person name="Lapidus A."/>
            <person name="Glavina del Rio T."/>
            <person name="Dalin E."/>
            <person name="Tice H."/>
            <person name="Bruce D."/>
            <person name="Goodwin L."/>
            <person name="Pitluck S."/>
            <person name="Kyrpides N."/>
            <person name="Mavromatis K."/>
            <person name="Ivanova N."/>
            <person name="Mikhailova N."/>
            <person name="Chertkov O."/>
            <person name="Brettin T."/>
            <person name="Detter J.C."/>
            <person name="Han C."/>
            <person name="Larimer F."/>
            <person name="Land M."/>
            <person name="Hauser L."/>
            <person name="Markowitz V."/>
            <person name="Cheng J.-F."/>
            <person name="Hugenholtz P."/>
            <person name="Woyke T."/>
            <person name="Wu D."/>
            <person name="Pukall R."/>
            <person name="Steenblock K."/>
            <person name="Schneider S."/>
            <person name="Klenk H.-P."/>
            <person name="Eisen J.A."/>
        </authorList>
    </citation>
    <scope>NUCLEOTIDE SEQUENCE [LARGE SCALE GENOMIC DNA]</scope>
    <source>
        <strain evidence="5">DSM 14684 / CIP 108061 / JCM 11494 / NBRC 100937 / ID131577</strain>
    </source>
</reference>
<dbReference type="GO" id="GO:0030170">
    <property type="term" value="F:pyridoxal phosphate binding"/>
    <property type="evidence" value="ECO:0007669"/>
    <property type="project" value="InterPro"/>
</dbReference>
<evidence type="ECO:0000313" key="5">
    <source>
        <dbReference type="Proteomes" id="UP000008229"/>
    </source>
</evidence>
<dbReference type="InterPro" id="IPR015422">
    <property type="entry name" value="PyrdxlP-dep_Trfase_small"/>
</dbReference>
<dbReference type="Gene3D" id="3.90.1150.10">
    <property type="entry name" value="Aspartate Aminotransferase, domain 1"/>
    <property type="match status" value="1"/>
</dbReference>
<accession>D3F4K2</accession>
<dbReference type="SUPFAM" id="SSF53383">
    <property type="entry name" value="PLP-dependent transferases"/>
    <property type="match status" value="1"/>
</dbReference>
<keyword evidence="2 3" id="KW-0663">Pyridoxal phosphate</keyword>
<dbReference type="RefSeq" id="WP_012935510.1">
    <property type="nucleotide sequence ID" value="NC_013739.1"/>
</dbReference>
<sequence>MPDAPKLSQREIDELSARFEIKPMGGEPLAVAHAEGVRVTDVNGREYLDAISGEWVVNLGFRNPEITDAVIEQLGRADWTAPLYGSSPRTLLAEKVAEVAPGGLNKLLYGLSGGDAVEGAMHLAMRTTGKDEFVCLFQAFHGRTFATTALSYTHPNMYEGAKKGLERYTTRQIRVPNFNCYRCPFERTPDSCDLFCARFVEKMVVEGSEGGVAGIIVEPYQANGGMVPAPDGYFQELRAICDRHDMALIVDEVQTAWARCGEMFAIDHYGVEPDMIVVGKAFGGGFSMSGVIVNDKYANLAEWEYGFTTIGHPIASTASLKMIEIMERDDLAANARAMGERFGEKLAEMREKHPLIGDVRVMGLMIGIELVKDPVTKEHAHDEAEWCVHRALENGLLIGKTGPVFPPPAGNVLKLKPAVTIGAAEVDEICALFDQTITEAEAHFGYGS</sequence>
<evidence type="ECO:0000256" key="1">
    <source>
        <dbReference type="ARBA" id="ARBA00008954"/>
    </source>
</evidence>
<dbReference type="Proteomes" id="UP000008229">
    <property type="component" value="Chromosome"/>
</dbReference>
<dbReference type="InterPro" id="IPR015421">
    <property type="entry name" value="PyrdxlP-dep_Trfase_major"/>
</dbReference>
<dbReference type="KEGG" id="cwo:Cwoe_4042"/>
<dbReference type="Pfam" id="PF00202">
    <property type="entry name" value="Aminotran_3"/>
    <property type="match status" value="1"/>
</dbReference>
<proteinExistence type="inferred from homology"/>
<keyword evidence="5" id="KW-1185">Reference proteome</keyword>
<comment type="similarity">
    <text evidence="1 3">Belongs to the class-III pyridoxal-phosphate-dependent aminotransferase family.</text>
</comment>
<evidence type="ECO:0000313" key="4">
    <source>
        <dbReference type="EMBL" id="ADB52459.1"/>
    </source>
</evidence>
<dbReference type="eggNOG" id="COG0160">
    <property type="taxonomic scope" value="Bacteria"/>
</dbReference>
<dbReference type="GO" id="GO:0008483">
    <property type="term" value="F:transaminase activity"/>
    <property type="evidence" value="ECO:0007669"/>
    <property type="project" value="UniProtKB-KW"/>
</dbReference>
<dbReference type="STRING" id="469383.Cwoe_4042"/>
<gene>
    <name evidence="4" type="ordered locus">Cwoe_4042</name>
</gene>
<dbReference type="EMBL" id="CP001854">
    <property type="protein sequence ID" value="ADB52459.1"/>
    <property type="molecule type" value="Genomic_DNA"/>
</dbReference>
<dbReference type="AlphaFoldDB" id="D3F4K2"/>
<dbReference type="OrthoDB" id="9801834at2"/>
<dbReference type="PANTHER" id="PTHR43094:SF1">
    <property type="entry name" value="AMINOTRANSFERASE CLASS-III"/>
    <property type="match status" value="1"/>
</dbReference>
<dbReference type="PANTHER" id="PTHR43094">
    <property type="entry name" value="AMINOTRANSFERASE"/>
    <property type="match status" value="1"/>
</dbReference>
<evidence type="ECO:0000256" key="3">
    <source>
        <dbReference type="RuleBase" id="RU003560"/>
    </source>
</evidence>
<evidence type="ECO:0000256" key="2">
    <source>
        <dbReference type="ARBA" id="ARBA00022898"/>
    </source>
</evidence>
<name>D3F4K2_CONWI</name>
<dbReference type="Gene3D" id="3.40.640.10">
    <property type="entry name" value="Type I PLP-dependent aspartate aminotransferase-like (Major domain)"/>
    <property type="match status" value="1"/>
</dbReference>
<protein>
    <submittedName>
        <fullName evidence="4">Aminotransferase class-III</fullName>
    </submittedName>
</protein>
<reference evidence="4 5" key="1">
    <citation type="journal article" date="2010" name="Stand. Genomic Sci.">
        <title>Complete genome sequence of Conexibacter woesei type strain (ID131577).</title>
        <authorList>
            <person name="Pukall R."/>
            <person name="Lapidus A."/>
            <person name="Glavina Del Rio T."/>
            <person name="Copeland A."/>
            <person name="Tice H."/>
            <person name="Cheng J.-F."/>
            <person name="Lucas S."/>
            <person name="Chen F."/>
            <person name="Nolan M."/>
            <person name="Bruce D."/>
            <person name="Goodwin L."/>
            <person name="Pitluck S."/>
            <person name="Mavromatis K."/>
            <person name="Ivanova N."/>
            <person name="Ovchinnikova G."/>
            <person name="Pati A."/>
            <person name="Chen A."/>
            <person name="Palaniappan K."/>
            <person name="Land M."/>
            <person name="Hauser L."/>
            <person name="Chang Y.-J."/>
            <person name="Jeffries C.D."/>
            <person name="Chain P."/>
            <person name="Meincke L."/>
            <person name="Sims D."/>
            <person name="Brettin T."/>
            <person name="Detter J.C."/>
            <person name="Rohde M."/>
            <person name="Goeker M."/>
            <person name="Bristow J."/>
            <person name="Eisen J.A."/>
            <person name="Markowitz V."/>
            <person name="Kyrpides N.C."/>
            <person name="Klenk H.-P."/>
            <person name="Hugenholtz P."/>
        </authorList>
    </citation>
    <scope>NUCLEOTIDE SEQUENCE [LARGE SCALE GENOMIC DNA]</scope>
    <source>
        <strain evidence="5">DSM 14684 / CIP 108061 / JCM 11494 / NBRC 100937 / ID131577</strain>
    </source>
</reference>
<dbReference type="HOGENOM" id="CLU_016922_10_0_11"/>
<dbReference type="CDD" id="cd00610">
    <property type="entry name" value="OAT_like"/>
    <property type="match status" value="1"/>
</dbReference>